<keyword evidence="9" id="KW-1185">Reference proteome</keyword>
<name>A0ABU4GMH1_9CLOT</name>
<dbReference type="Proteomes" id="UP001276854">
    <property type="component" value="Unassembled WGS sequence"/>
</dbReference>
<dbReference type="PROSITE" id="PS00893">
    <property type="entry name" value="NUDIX_BOX"/>
    <property type="match status" value="1"/>
</dbReference>
<proteinExistence type="inferred from homology"/>
<dbReference type="Gene3D" id="3.90.79.10">
    <property type="entry name" value="Nucleoside Triphosphate Pyrophosphohydrolase"/>
    <property type="match status" value="2"/>
</dbReference>
<feature type="domain" description="Nudix hydrolase" evidence="7">
    <location>
        <begin position="1"/>
        <end position="131"/>
    </location>
</feature>
<comment type="similarity">
    <text evidence="2 6">Belongs to the Nudix hydrolase family.</text>
</comment>
<sequence>MAHQNLTTLCYIEDEGRYLMLHRIKKKNDMNQDKWLGVGGHLEEGESPEDCLLREVKEETGLTLLSYKLRGFITFVSDQYPDVYMFLYTADSYEGLLTDCQEGVLEWVPVEKIHSLPIWEGDRIFFELLKDQIPFFSLKMQYHKEELKAAFLNGAPLELLEERDINGQTTGAVRARFMMHRDGMLHGTSHVWIVRPNDKSGFDLLLQKRSAGKDAYPGCYDISSAGHIPAGDDFLVSAVRELSEELGLDAEPEELAYVGLHEEQEEAEFYGRLFRNHEVSHVYVYEKPVDECQLVLQKEEVESVLWMDYEECLSQMRDGTLVHCLNEKELYMLAQWYQKKGLTGQDKL</sequence>
<evidence type="ECO:0000256" key="1">
    <source>
        <dbReference type="ARBA" id="ARBA00001946"/>
    </source>
</evidence>
<keyword evidence="4 6" id="KW-0378">Hydrolase</keyword>
<accession>A0ABU4GMH1</accession>
<dbReference type="InterPro" id="IPR020084">
    <property type="entry name" value="NUDIX_hydrolase_CS"/>
</dbReference>
<protein>
    <submittedName>
        <fullName evidence="8">NUDIX domain-containing protein</fullName>
    </submittedName>
</protein>
<evidence type="ECO:0000256" key="2">
    <source>
        <dbReference type="ARBA" id="ARBA00005582"/>
    </source>
</evidence>
<dbReference type="RefSeq" id="WP_318063691.1">
    <property type="nucleotide sequence ID" value="NZ_JAWONS010000109.1"/>
</dbReference>
<keyword evidence="3" id="KW-0479">Metal-binding</keyword>
<evidence type="ECO:0000256" key="4">
    <source>
        <dbReference type="ARBA" id="ARBA00022801"/>
    </source>
</evidence>
<dbReference type="CDD" id="cd04692">
    <property type="entry name" value="NUDIX_Hydrolase"/>
    <property type="match status" value="1"/>
</dbReference>
<dbReference type="EMBL" id="JAWONS010000109">
    <property type="protein sequence ID" value="MDW2797442.1"/>
    <property type="molecule type" value="Genomic_DNA"/>
</dbReference>
<dbReference type="Pfam" id="PF00293">
    <property type="entry name" value="NUDIX"/>
    <property type="match status" value="2"/>
</dbReference>
<evidence type="ECO:0000256" key="3">
    <source>
        <dbReference type="ARBA" id="ARBA00022723"/>
    </source>
</evidence>
<organism evidence="8 9">
    <name type="scientific">Clostridium boliviensis</name>
    <dbReference type="NCBI Taxonomy" id="318465"/>
    <lineage>
        <taxon>Bacteria</taxon>
        <taxon>Bacillati</taxon>
        <taxon>Bacillota</taxon>
        <taxon>Clostridia</taxon>
        <taxon>Eubacteriales</taxon>
        <taxon>Clostridiaceae</taxon>
        <taxon>Clostridium</taxon>
    </lineage>
</organism>
<dbReference type="PRINTS" id="PR00502">
    <property type="entry name" value="NUDIXFAMILY"/>
</dbReference>
<comment type="caution">
    <text evidence="8">The sequence shown here is derived from an EMBL/GenBank/DDBJ whole genome shotgun (WGS) entry which is preliminary data.</text>
</comment>
<evidence type="ECO:0000256" key="6">
    <source>
        <dbReference type="RuleBase" id="RU003476"/>
    </source>
</evidence>
<dbReference type="InterPro" id="IPR020476">
    <property type="entry name" value="Nudix_hydrolase"/>
</dbReference>
<feature type="domain" description="Nudix hydrolase" evidence="7">
    <location>
        <begin position="184"/>
        <end position="329"/>
    </location>
</feature>
<keyword evidence="5" id="KW-0460">Magnesium</keyword>
<reference evidence="8 9" key="1">
    <citation type="submission" date="2023-10" db="EMBL/GenBank/DDBJ databases">
        <title>A novel Glycoside Hydrolase 43-Like Enzyme from Clostrdium boliviensis is an Endo-xylanase, and a Candidate for Xylooligosaccharides Production from Different Xylan Substrates.</title>
        <authorList>
            <person name="Alvarez M.T."/>
            <person name="Rocabado-Villegas L.R."/>
            <person name="Salas-Veizaga D.M."/>
            <person name="Linares-Pasten J.A."/>
            <person name="Gudmundsdottir E.E."/>
            <person name="Hreggvidsson G.O."/>
            <person name="Adlercreutz P."/>
            <person name="Nordberg Karlsson E."/>
        </authorList>
    </citation>
    <scope>NUCLEOTIDE SEQUENCE [LARGE SCALE GENOMIC DNA]</scope>
    <source>
        <strain evidence="8 9">E-1</strain>
    </source>
</reference>
<comment type="cofactor">
    <cofactor evidence="1">
        <name>Mg(2+)</name>
        <dbReference type="ChEBI" id="CHEBI:18420"/>
    </cofactor>
</comment>
<dbReference type="PANTHER" id="PTHR43758">
    <property type="entry name" value="7,8-DIHYDRO-8-OXOGUANINE TRIPHOSPHATASE"/>
    <property type="match status" value="1"/>
</dbReference>
<dbReference type="PRINTS" id="PR01402">
    <property type="entry name" value="MUTATORMUTX"/>
</dbReference>
<dbReference type="PROSITE" id="PS51462">
    <property type="entry name" value="NUDIX"/>
    <property type="match status" value="2"/>
</dbReference>
<dbReference type="InterPro" id="IPR000086">
    <property type="entry name" value="NUDIX_hydrolase_dom"/>
</dbReference>
<gene>
    <name evidence="8" type="ORF">RZO55_07620</name>
</gene>
<evidence type="ECO:0000259" key="7">
    <source>
        <dbReference type="PROSITE" id="PS51462"/>
    </source>
</evidence>
<dbReference type="PANTHER" id="PTHR43758:SF2">
    <property type="entry name" value="OXIDIZED PURINE NUCLEOSIDE TRIPHOSPHATE HYDROLASE"/>
    <property type="match status" value="1"/>
</dbReference>
<evidence type="ECO:0000256" key="5">
    <source>
        <dbReference type="ARBA" id="ARBA00022842"/>
    </source>
</evidence>
<dbReference type="CDD" id="cd18886">
    <property type="entry name" value="NUDIX_MutT_Nudt1"/>
    <property type="match status" value="1"/>
</dbReference>
<evidence type="ECO:0000313" key="9">
    <source>
        <dbReference type="Proteomes" id="UP001276854"/>
    </source>
</evidence>
<dbReference type="SUPFAM" id="SSF55811">
    <property type="entry name" value="Nudix"/>
    <property type="match status" value="2"/>
</dbReference>
<dbReference type="InterPro" id="IPR003562">
    <property type="entry name" value="Mutator_MutX_prot"/>
</dbReference>
<evidence type="ECO:0000313" key="8">
    <source>
        <dbReference type="EMBL" id="MDW2797442.1"/>
    </source>
</evidence>
<dbReference type="InterPro" id="IPR015797">
    <property type="entry name" value="NUDIX_hydrolase-like_dom_sf"/>
</dbReference>